<dbReference type="InterPro" id="IPR036250">
    <property type="entry name" value="AcylCo_DH-like_C"/>
</dbReference>
<evidence type="ECO:0000256" key="3">
    <source>
        <dbReference type="SAM" id="MobiDB-lite"/>
    </source>
</evidence>
<dbReference type="GO" id="GO:0003995">
    <property type="term" value="F:acyl-CoA dehydrogenase activity"/>
    <property type="evidence" value="ECO:0007669"/>
    <property type="project" value="TreeGrafter"/>
</dbReference>
<feature type="domain" description="Acyl-CoA dehydrogenase/oxidase C-terminal" evidence="4">
    <location>
        <begin position="212"/>
        <end position="337"/>
    </location>
</feature>
<evidence type="ECO:0000256" key="2">
    <source>
        <dbReference type="ARBA" id="ARBA00023002"/>
    </source>
</evidence>
<evidence type="ECO:0000259" key="4">
    <source>
        <dbReference type="Pfam" id="PF00441"/>
    </source>
</evidence>
<reference evidence="5" key="2">
    <citation type="submission" date="2020-09" db="EMBL/GenBank/DDBJ databases">
        <authorList>
            <person name="Sun Q."/>
            <person name="Zhou Y."/>
        </authorList>
    </citation>
    <scope>NUCLEOTIDE SEQUENCE</scope>
    <source>
        <strain evidence="5">CGMCC 4.3508</strain>
    </source>
</reference>
<dbReference type="GO" id="GO:0005737">
    <property type="term" value="C:cytoplasm"/>
    <property type="evidence" value="ECO:0007669"/>
    <property type="project" value="TreeGrafter"/>
</dbReference>
<feature type="region of interest" description="Disordered" evidence="3">
    <location>
        <begin position="1"/>
        <end position="23"/>
    </location>
</feature>
<evidence type="ECO:0000313" key="6">
    <source>
        <dbReference type="Proteomes" id="UP000638263"/>
    </source>
</evidence>
<dbReference type="PANTHER" id="PTHR48083">
    <property type="entry name" value="MEDIUM-CHAIN SPECIFIC ACYL-COA DEHYDROGENASE, MITOCHONDRIAL-RELATED"/>
    <property type="match status" value="1"/>
</dbReference>
<dbReference type="GO" id="GO:0033539">
    <property type="term" value="P:fatty acid beta-oxidation using acyl-CoA dehydrogenase"/>
    <property type="evidence" value="ECO:0007669"/>
    <property type="project" value="TreeGrafter"/>
</dbReference>
<dbReference type="SUPFAM" id="SSF47203">
    <property type="entry name" value="Acyl-CoA dehydrogenase C-terminal domain-like"/>
    <property type="match status" value="1"/>
</dbReference>
<dbReference type="InterPro" id="IPR050741">
    <property type="entry name" value="Acyl-CoA_dehydrogenase"/>
</dbReference>
<dbReference type="AlphaFoldDB" id="A0A917VSD7"/>
<protein>
    <submittedName>
        <fullName evidence="5">Acyl-CoA dehydrogenase</fullName>
    </submittedName>
</protein>
<accession>A0A917VSD7</accession>
<proteinExistence type="predicted"/>
<dbReference type="Proteomes" id="UP000638263">
    <property type="component" value="Unassembled WGS sequence"/>
</dbReference>
<reference evidence="5" key="1">
    <citation type="journal article" date="2014" name="Int. J. Syst. Evol. Microbiol.">
        <title>Complete genome sequence of Corynebacterium casei LMG S-19264T (=DSM 44701T), isolated from a smear-ripened cheese.</title>
        <authorList>
            <consortium name="US DOE Joint Genome Institute (JGI-PGF)"/>
            <person name="Walter F."/>
            <person name="Albersmeier A."/>
            <person name="Kalinowski J."/>
            <person name="Ruckert C."/>
        </authorList>
    </citation>
    <scope>NUCLEOTIDE SEQUENCE</scope>
    <source>
        <strain evidence="5">CGMCC 4.3508</strain>
    </source>
</reference>
<dbReference type="RefSeq" id="WP_229718777.1">
    <property type="nucleotide sequence ID" value="NZ_BMMH01000005.1"/>
</dbReference>
<evidence type="ECO:0000313" key="5">
    <source>
        <dbReference type="EMBL" id="GGL13026.1"/>
    </source>
</evidence>
<sequence>MTTVDSIGNPMSGLGSPTSADDNDDLRALVEDLGGRSWDRLTGRRSRPARLDGVLWGNLEETGLSRLTTTADLGAGPAQAAVLLTGLAGFACPVPVAETDLLAAWIAAETSLPVPESGPLTLGFASATADGSMLTATVSDVPWASDCAAVVVVLGVEGRRFVAVIDPAAHRVSTTDDLAGEPRGRFEVSVRRDRCAELSDRAFTELERRGAWARCLQVVGSLRSAVALTITHTRDRVQFGRSLSKFQSVQHELAALSGSVERGSVAAGMAVAAAEDRGFAAAETDFAVAVAKVTLGQCVDEVVSTAHQLHGAIGVTAEHALWLHTMRARAAIAGFGSPRRWSEKLGERLLTADNPWDVLTASIRPEEGA</sequence>
<dbReference type="Pfam" id="PF00441">
    <property type="entry name" value="Acyl-CoA_dh_1"/>
    <property type="match status" value="1"/>
</dbReference>
<keyword evidence="6" id="KW-1185">Reference proteome</keyword>
<evidence type="ECO:0000256" key="1">
    <source>
        <dbReference type="ARBA" id="ARBA00022630"/>
    </source>
</evidence>
<keyword evidence="2" id="KW-0560">Oxidoreductase</keyword>
<dbReference type="EMBL" id="BMMH01000005">
    <property type="protein sequence ID" value="GGL13026.1"/>
    <property type="molecule type" value="Genomic_DNA"/>
</dbReference>
<gene>
    <name evidence="5" type="ORF">GCM10011588_29310</name>
</gene>
<comment type="caution">
    <text evidence="5">The sequence shown here is derived from an EMBL/GenBank/DDBJ whole genome shotgun (WGS) entry which is preliminary data.</text>
</comment>
<name>A0A917VSD7_9NOCA</name>
<organism evidence="5 6">
    <name type="scientific">Nocardia jinanensis</name>
    <dbReference type="NCBI Taxonomy" id="382504"/>
    <lineage>
        <taxon>Bacteria</taxon>
        <taxon>Bacillati</taxon>
        <taxon>Actinomycetota</taxon>
        <taxon>Actinomycetes</taxon>
        <taxon>Mycobacteriales</taxon>
        <taxon>Nocardiaceae</taxon>
        <taxon>Nocardia</taxon>
    </lineage>
</organism>
<dbReference type="InterPro" id="IPR009075">
    <property type="entry name" value="AcylCo_DH/oxidase_C"/>
</dbReference>
<dbReference type="Gene3D" id="1.20.140.10">
    <property type="entry name" value="Butyryl-CoA Dehydrogenase, subunit A, domain 3"/>
    <property type="match status" value="1"/>
</dbReference>
<dbReference type="PANTHER" id="PTHR48083:SF2">
    <property type="entry name" value="MEDIUM-CHAIN SPECIFIC ACYL-COA DEHYDROGENASE, MITOCHONDRIAL"/>
    <property type="match status" value="1"/>
</dbReference>
<keyword evidence="1" id="KW-0285">Flavoprotein</keyword>